<dbReference type="Proteomes" id="UP000177273">
    <property type="component" value="Unassembled WGS sequence"/>
</dbReference>
<sequence length="90" mass="10231">MKNTDMKTRKNLFNASFEQSEQIVPNLFTDKPYLYELEWGETMILYQRVLLIFFAFFGSIVLYGLGIGIPELIAEDPTSDSGGCSLLQVL</sequence>
<gene>
    <name evidence="2" type="ORF">BG262_06805</name>
</gene>
<evidence type="ECO:0000313" key="2">
    <source>
        <dbReference type="EMBL" id="OFI45700.1"/>
    </source>
</evidence>
<evidence type="ECO:0000313" key="3">
    <source>
        <dbReference type="Proteomes" id="UP000177273"/>
    </source>
</evidence>
<dbReference type="EMBL" id="MKIQ01000031">
    <property type="protein sequence ID" value="OFI45700.1"/>
    <property type="molecule type" value="Genomic_DNA"/>
</dbReference>
<organism evidence="2 3">
    <name type="scientific">Floricoccus penangensis</name>
    <dbReference type="NCBI Taxonomy" id="1859475"/>
    <lineage>
        <taxon>Bacteria</taxon>
        <taxon>Bacillati</taxon>
        <taxon>Bacillota</taxon>
        <taxon>Bacilli</taxon>
        <taxon>Lactobacillales</taxon>
        <taxon>Streptococcaceae</taxon>
        <taxon>Floricoccus</taxon>
    </lineage>
</organism>
<keyword evidence="1" id="KW-0472">Membrane</keyword>
<keyword evidence="3" id="KW-1185">Reference proteome</keyword>
<proteinExistence type="predicted"/>
<comment type="caution">
    <text evidence="2">The sequence shown here is derived from an EMBL/GenBank/DDBJ whole genome shotgun (WGS) entry which is preliminary data.</text>
</comment>
<feature type="transmembrane region" description="Helical" evidence="1">
    <location>
        <begin position="49"/>
        <end position="69"/>
    </location>
</feature>
<evidence type="ECO:0000256" key="1">
    <source>
        <dbReference type="SAM" id="Phobius"/>
    </source>
</evidence>
<reference evidence="3" key="1">
    <citation type="submission" date="2016-09" db="EMBL/GenBank/DDBJ databases">
        <title>Draft genome sequence of a novel species of the family Streptococcaceae isolated from flowers.</title>
        <authorList>
            <person name="Chuah L.-O."/>
            <person name="Yap K.-P."/>
            <person name="Thong K.L."/>
            <person name="Liong M.T."/>
            <person name="Ahmad R."/>
            <person name="Rusul G."/>
        </authorList>
    </citation>
    <scope>NUCLEOTIDE SEQUENCE [LARGE SCALE GENOMIC DNA]</scope>
    <source>
        <strain evidence="3">HibF3</strain>
    </source>
</reference>
<protein>
    <submittedName>
        <fullName evidence="2">Uncharacterized protein</fullName>
    </submittedName>
</protein>
<dbReference type="RefSeq" id="WP_070788664.1">
    <property type="nucleotide sequence ID" value="NZ_MKIQ01000031.1"/>
</dbReference>
<keyword evidence="1" id="KW-1133">Transmembrane helix</keyword>
<name>A0A9Q5JE12_9LACT</name>
<keyword evidence="1" id="KW-0812">Transmembrane</keyword>
<accession>A0A9Q5JE12</accession>
<dbReference type="AlphaFoldDB" id="A0A9Q5JE12"/>